<name>A0AAD6Y595_9AGAR</name>
<evidence type="ECO:0000313" key="2">
    <source>
        <dbReference type="EMBL" id="KAJ7192116.1"/>
    </source>
</evidence>
<feature type="compositionally biased region" description="Basic and acidic residues" evidence="1">
    <location>
        <begin position="199"/>
        <end position="217"/>
    </location>
</feature>
<evidence type="ECO:0000313" key="3">
    <source>
        <dbReference type="Proteomes" id="UP001219525"/>
    </source>
</evidence>
<dbReference type="AlphaFoldDB" id="A0AAD6Y595"/>
<proteinExistence type="predicted"/>
<feature type="region of interest" description="Disordered" evidence="1">
    <location>
        <begin position="130"/>
        <end position="217"/>
    </location>
</feature>
<dbReference type="EMBL" id="JARJCW010000124">
    <property type="protein sequence ID" value="KAJ7192116.1"/>
    <property type="molecule type" value="Genomic_DNA"/>
</dbReference>
<comment type="caution">
    <text evidence="2">The sequence shown here is derived from an EMBL/GenBank/DDBJ whole genome shotgun (WGS) entry which is preliminary data.</text>
</comment>
<organism evidence="2 3">
    <name type="scientific">Mycena pura</name>
    <dbReference type="NCBI Taxonomy" id="153505"/>
    <lineage>
        <taxon>Eukaryota</taxon>
        <taxon>Fungi</taxon>
        <taxon>Dikarya</taxon>
        <taxon>Basidiomycota</taxon>
        <taxon>Agaricomycotina</taxon>
        <taxon>Agaricomycetes</taxon>
        <taxon>Agaricomycetidae</taxon>
        <taxon>Agaricales</taxon>
        <taxon>Marasmiineae</taxon>
        <taxon>Mycenaceae</taxon>
        <taxon>Mycena</taxon>
    </lineage>
</organism>
<feature type="compositionally biased region" description="Acidic residues" evidence="1">
    <location>
        <begin position="166"/>
        <end position="175"/>
    </location>
</feature>
<sequence length="262" mass="29183">MLDDAQLIKFFPPLIKALKKRIKSLPHSIPLGDDADGPLVRYLGDYEVDAEEGAAYSANRQWERAFQVSEEEQRRLIVRGPYGLDLVCPFLEFFAEQPGMKGKDGVESIRPELAAPVVVPAAQFFKPRPKAVASGPTALIPAKRGPADDDDPTDKSYKPPKKAPDLSEEDSDVEEVSPPVKTNAKTKAGKGQEMAVESDNLKAKSRQHNDDSEDRYLIRSSQVEPYWSKITTETMNLSSMKLKSVKRPKDRYSHNLSLTGRT</sequence>
<gene>
    <name evidence="2" type="ORF">GGX14DRAFT_406665</name>
</gene>
<reference evidence="2" key="1">
    <citation type="submission" date="2023-03" db="EMBL/GenBank/DDBJ databases">
        <title>Massive genome expansion in bonnet fungi (Mycena s.s.) driven by repeated elements and novel gene families across ecological guilds.</title>
        <authorList>
            <consortium name="Lawrence Berkeley National Laboratory"/>
            <person name="Harder C.B."/>
            <person name="Miyauchi S."/>
            <person name="Viragh M."/>
            <person name="Kuo A."/>
            <person name="Thoen E."/>
            <person name="Andreopoulos B."/>
            <person name="Lu D."/>
            <person name="Skrede I."/>
            <person name="Drula E."/>
            <person name="Henrissat B."/>
            <person name="Morin E."/>
            <person name="Kohler A."/>
            <person name="Barry K."/>
            <person name="LaButti K."/>
            <person name="Morin E."/>
            <person name="Salamov A."/>
            <person name="Lipzen A."/>
            <person name="Mereny Z."/>
            <person name="Hegedus B."/>
            <person name="Baldrian P."/>
            <person name="Stursova M."/>
            <person name="Weitz H."/>
            <person name="Taylor A."/>
            <person name="Grigoriev I.V."/>
            <person name="Nagy L.G."/>
            <person name="Martin F."/>
            <person name="Kauserud H."/>
        </authorList>
    </citation>
    <scope>NUCLEOTIDE SEQUENCE</scope>
    <source>
        <strain evidence="2">9144</strain>
    </source>
</reference>
<evidence type="ECO:0000256" key="1">
    <source>
        <dbReference type="SAM" id="MobiDB-lite"/>
    </source>
</evidence>
<keyword evidence="3" id="KW-1185">Reference proteome</keyword>
<dbReference type="Proteomes" id="UP001219525">
    <property type="component" value="Unassembled WGS sequence"/>
</dbReference>
<feature type="region of interest" description="Disordered" evidence="1">
    <location>
        <begin position="241"/>
        <end position="262"/>
    </location>
</feature>
<protein>
    <submittedName>
        <fullName evidence="2">Uncharacterized protein</fullName>
    </submittedName>
</protein>
<accession>A0AAD6Y595</accession>
<feature type="compositionally biased region" description="Basic and acidic residues" evidence="1">
    <location>
        <begin position="153"/>
        <end position="165"/>
    </location>
</feature>